<dbReference type="GO" id="GO:0003677">
    <property type="term" value="F:DNA binding"/>
    <property type="evidence" value="ECO:0007669"/>
    <property type="project" value="UniProtKB-UniRule"/>
</dbReference>
<sequence length="93" mass="10592">MNTTMYRDPANPLAVRKEADDHWTDLSECRGSDPEIFYPITEFGPARDQVAEAKRVCYRCAVAAECLDWALRAGEPAGIWGGTTPEERRYLRR</sequence>
<dbReference type="Proteomes" id="UP000272400">
    <property type="component" value="Unassembled WGS sequence"/>
</dbReference>
<comment type="similarity">
    <text evidence="2 11">Belongs to the WhiB family.</text>
</comment>
<dbReference type="GO" id="GO:0005737">
    <property type="term" value="C:cytoplasm"/>
    <property type="evidence" value="ECO:0007669"/>
    <property type="project" value="UniProtKB-SubCell"/>
</dbReference>
<feature type="binding site" evidence="11">
    <location>
        <position position="29"/>
    </location>
    <ligand>
        <name>[4Fe-4S] cluster</name>
        <dbReference type="ChEBI" id="CHEBI:49883"/>
    </ligand>
</feature>
<dbReference type="InterPro" id="IPR003482">
    <property type="entry name" value="Whib"/>
</dbReference>
<evidence type="ECO:0000313" key="13">
    <source>
        <dbReference type="EMBL" id="ROO90477.1"/>
    </source>
</evidence>
<accession>A0A3N1DAC9</accession>
<dbReference type="GO" id="GO:0035731">
    <property type="term" value="F:dinitrosyl-iron complex binding"/>
    <property type="evidence" value="ECO:0007669"/>
    <property type="project" value="UniProtKB-UniRule"/>
</dbReference>
<keyword evidence="6 11" id="KW-0411">Iron-sulfur</keyword>
<evidence type="ECO:0000256" key="9">
    <source>
        <dbReference type="ARBA" id="ARBA00023157"/>
    </source>
</evidence>
<dbReference type="GO" id="GO:0047134">
    <property type="term" value="F:protein-disulfide reductase [NAD(P)H] activity"/>
    <property type="evidence" value="ECO:0007669"/>
    <property type="project" value="TreeGrafter"/>
</dbReference>
<keyword evidence="4 11" id="KW-0479">Metal-binding</keyword>
<dbReference type="GO" id="GO:0045892">
    <property type="term" value="P:negative regulation of DNA-templated transcription"/>
    <property type="evidence" value="ECO:0007669"/>
    <property type="project" value="TreeGrafter"/>
</dbReference>
<feature type="domain" description="4Fe-4S Wbl-type" evidence="12">
    <location>
        <begin position="28"/>
        <end position="90"/>
    </location>
</feature>
<name>A0A3N1DAC9_9ACTN</name>
<organism evidence="13 14">
    <name type="scientific">Actinocorallia herbida</name>
    <dbReference type="NCBI Taxonomy" id="58109"/>
    <lineage>
        <taxon>Bacteria</taxon>
        <taxon>Bacillati</taxon>
        <taxon>Actinomycetota</taxon>
        <taxon>Actinomycetes</taxon>
        <taxon>Streptosporangiales</taxon>
        <taxon>Thermomonosporaceae</taxon>
        <taxon>Actinocorallia</taxon>
    </lineage>
</organism>
<dbReference type="HAMAP" id="MF_01479">
    <property type="entry name" value="WhiB"/>
    <property type="match status" value="1"/>
</dbReference>
<dbReference type="AlphaFoldDB" id="A0A3N1DAC9"/>
<evidence type="ECO:0000256" key="10">
    <source>
        <dbReference type="ARBA" id="ARBA00023163"/>
    </source>
</evidence>
<comment type="cofactor">
    <cofactor evidence="11">
        <name>[4Fe-4S] cluster</name>
        <dbReference type="ChEBI" id="CHEBI:49883"/>
    </cofactor>
    <text evidence="11">Binds 1 [4Fe-4S] cluster per subunit. Following nitrosylation of the [4Fe-4S] cluster binds 1 [4Fe-8(NO)] cluster per subunit.</text>
</comment>
<gene>
    <name evidence="11" type="primary">whiB</name>
    <name evidence="13" type="ORF">EDD29_8204</name>
</gene>
<dbReference type="GO" id="GO:0051539">
    <property type="term" value="F:4 iron, 4 sulfur cluster binding"/>
    <property type="evidence" value="ECO:0007669"/>
    <property type="project" value="UniProtKB-UniRule"/>
</dbReference>
<reference evidence="13 14" key="1">
    <citation type="submission" date="2018-11" db="EMBL/GenBank/DDBJ databases">
        <title>Sequencing the genomes of 1000 actinobacteria strains.</title>
        <authorList>
            <person name="Klenk H.-P."/>
        </authorList>
    </citation>
    <scope>NUCLEOTIDE SEQUENCE [LARGE SCALE GENOMIC DNA]</scope>
    <source>
        <strain evidence="13 14">DSM 44254</strain>
    </source>
</reference>
<evidence type="ECO:0000256" key="8">
    <source>
        <dbReference type="ARBA" id="ARBA00023125"/>
    </source>
</evidence>
<keyword evidence="7 11" id="KW-0805">Transcription regulation</keyword>
<evidence type="ECO:0000256" key="3">
    <source>
        <dbReference type="ARBA" id="ARBA00022485"/>
    </source>
</evidence>
<keyword evidence="3 11" id="KW-0004">4Fe-4S</keyword>
<proteinExistence type="inferred from homology"/>
<feature type="binding site" evidence="11">
    <location>
        <position position="57"/>
    </location>
    <ligand>
        <name>[4Fe-4S] cluster</name>
        <dbReference type="ChEBI" id="CHEBI:49883"/>
    </ligand>
</feature>
<evidence type="ECO:0000256" key="6">
    <source>
        <dbReference type="ARBA" id="ARBA00023014"/>
    </source>
</evidence>
<evidence type="ECO:0000256" key="5">
    <source>
        <dbReference type="ARBA" id="ARBA00023004"/>
    </source>
</evidence>
<keyword evidence="11" id="KW-0963">Cytoplasm</keyword>
<evidence type="ECO:0000256" key="1">
    <source>
        <dbReference type="ARBA" id="ARBA00004496"/>
    </source>
</evidence>
<evidence type="ECO:0000256" key="11">
    <source>
        <dbReference type="HAMAP-Rule" id="MF_01479"/>
    </source>
</evidence>
<keyword evidence="9 11" id="KW-1015">Disulfide bond</keyword>
<keyword evidence="5 11" id="KW-0408">Iron</keyword>
<feature type="binding site" evidence="11">
    <location>
        <position position="60"/>
    </location>
    <ligand>
        <name>[4Fe-4S] cluster</name>
        <dbReference type="ChEBI" id="CHEBI:49883"/>
    </ligand>
</feature>
<comment type="PTM">
    <text evidence="11">The Fe-S cluster can be nitrosylated by nitric oxide (NO).</text>
</comment>
<dbReference type="InterPro" id="IPR034768">
    <property type="entry name" value="4FE4S_WBL"/>
</dbReference>
<keyword evidence="8 11" id="KW-0238">DNA-binding</keyword>
<evidence type="ECO:0000313" key="14">
    <source>
        <dbReference type="Proteomes" id="UP000272400"/>
    </source>
</evidence>
<evidence type="ECO:0000256" key="7">
    <source>
        <dbReference type="ARBA" id="ARBA00023015"/>
    </source>
</evidence>
<dbReference type="EMBL" id="RJKE01000001">
    <property type="protein sequence ID" value="ROO90477.1"/>
    <property type="molecule type" value="Genomic_DNA"/>
</dbReference>
<evidence type="ECO:0000259" key="12">
    <source>
        <dbReference type="PROSITE" id="PS51674"/>
    </source>
</evidence>
<evidence type="ECO:0000256" key="2">
    <source>
        <dbReference type="ARBA" id="ARBA00006597"/>
    </source>
</evidence>
<keyword evidence="10 11" id="KW-0804">Transcription</keyword>
<comment type="subcellular location">
    <subcellularLocation>
        <location evidence="1 11">Cytoplasm</location>
    </subcellularLocation>
</comment>
<comment type="caution">
    <text evidence="13">The sequence shown here is derived from an EMBL/GenBank/DDBJ whole genome shotgun (WGS) entry which is preliminary data.</text>
</comment>
<comment type="function">
    <text evidence="11">Acts as a transcriptional regulator. Probably redox-responsive. The apo- but not holo-form probably binds DNA.</text>
</comment>
<dbReference type="PANTHER" id="PTHR38839">
    <property type="entry name" value="TRANSCRIPTIONAL REGULATOR WHID-RELATED"/>
    <property type="match status" value="1"/>
</dbReference>
<protein>
    <recommendedName>
        <fullName evidence="11">Transcriptional regulator WhiB</fullName>
    </recommendedName>
</protein>
<evidence type="ECO:0000256" key="4">
    <source>
        <dbReference type="ARBA" id="ARBA00022723"/>
    </source>
</evidence>
<feature type="binding site" evidence="11">
    <location>
        <position position="66"/>
    </location>
    <ligand>
        <name>[4Fe-4S] cluster</name>
        <dbReference type="ChEBI" id="CHEBI:49883"/>
    </ligand>
</feature>
<dbReference type="PROSITE" id="PS51674">
    <property type="entry name" value="4FE4S_WBL"/>
    <property type="match status" value="1"/>
</dbReference>
<dbReference type="GO" id="GO:0045454">
    <property type="term" value="P:cell redox homeostasis"/>
    <property type="evidence" value="ECO:0007669"/>
    <property type="project" value="TreeGrafter"/>
</dbReference>
<dbReference type="Pfam" id="PF02467">
    <property type="entry name" value="Whib"/>
    <property type="match status" value="1"/>
</dbReference>
<keyword evidence="14" id="KW-1185">Reference proteome</keyword>
<dbReference type="GO" id="GO:0046872">
    <property type="term" value="F:metal ion binding"/>
    <property type="evidence" value="ECO:0007669"/>
    <property type="project" value="UniProtKB-KW"/>
</dbReference>
<comment type="PTM">
    <text evidence="11">Upon Fe-S cluster removal intramolecular disulfide bonds are formed.</text>
</comment>